<sequence>MEEVNQEARAEGNNPGVIDPIAPPARPIDPVEGPIDLPIEPPRRITLKEHNAPDQLYETRNRRTTRRKILDDPDPGETEELHYLGRQANFQGDGGYPHQLYPPQKSFQPYPGAYLQPNSSESRLEAMMRTLMDSHQQSSSNINVKINNM</sequence>
<evidence type="ECO:0000313" key="2">
    <source>
        <dbReference type="EMBL" id="EFH55291.1"/>
    </source>
</evidence>
<organism evidence="3">
    <name type="scientific">Arabidopsis lyrata subsp. lyrata</name>
    <name type="common">Lyre-leaved rock-cress</name>
    <dbReference type="NCBI Taxonomy" id="81972"/>
    <lineage>
        <taxon>Eukaryota</taxon>
        <taxon>Viridiplantae</taxon>
        <taxon>Streptophyta</taxon>
        <taxon>Embryophyta</taxon>
        <taxon>Tracheophyta</taxon>
        <taxon>Spermatophyta</taxon>
        <taxon>Magnoliopsida</taxon>
        <taxon>eudicotyledons</taxon>
        <taxon>Gunneridae</taxon>
        <taxon>Pentapetalae</taxon>
        <taxon>rosids</taxon>
        <taxon>malvids</taxon>
        <taxon>Brassicales</taxon>
        <taxon>Brassicaceae</taxon>
        <taxon>Camelineae</taxon>
        <taxon>Arabidopsis</taxon>
    </lineage>
</organism>
<evidence type="ECO:0000256" key="1">
    <source>
        <dbReference type="SAM" id="MobiDB-lite"/>
    </source>
</evidence>
<gene>
    <name evidence="2" type="ORF">ARALYDRAFT_668285</name>
</gene>
<dbReference type="Proteomes" id="UP000008694">
    <property type="component" value="Unassembled WGS sequence"/>
</dbReference>
<protein>
    <submittedName>
        <fullName evidence="2">Predicted protein</fullName>
    </submittedName>
</protein>
<feature type="compositionally biased region" description="Basic and acidic residues" evidence="1">
    <location>
        <begin position="41"/>
        <end position="61"/>
    </location>
</feature>
<reference evidence="3" key="1">
    <citation type="journal article" date="2011" name="Nat. Genet.">
        <title>The Arabidopsis lyrata genome sequence and the basis of rapid genome size change.</title>
        <authorList>
            <person name="Hu T.T."/>
            <person name="Pattyn P."/>
            <person name="Bakker E.G."/>
            <person name="Cao J."/>
            <person name="Cheng J.-F."/>
            <person name="Clark R.M."/>
            <person name="Fahlgren N."/>
            <person name="Fawcett J.A."/>
            <person name="Grimwood J."/>
            <person name="Gundlach H."/>
            <person name="Haberer G."/>
            <person name="Hollister J.D."/>
            <person name="Ossowski S."/>
            <person name="Ottilar R.P."/>
            <person name="Salamov A.A."/>
            <person name="Schneeberger K."/>
            <person name="Spannagl M."/>
            <person name="Wang X."/>
            <person name="Yang L."/>
            <person name="Nasrallah M.E."/>
            <person name="Bergelson J."/>
            <person name="Carrington J.C."/>
            <person name="Gaut B.S."/>
            <person name="Schmutz J."/>
            <person name="Mayer K.F.X."/>
            <person name="Van de Peer Y."/>
            <person name="Grigoriev I.V."/>
            <person name="Nordborg M."/>
            <person name="Weigel D."/>
            <person name="Guo Y.-L."/>
        </authorList>
    </citation>
    <scope>NUCLEOTIDE SEQUENCE [LARGE SCALE GENOMIC DNA]</scope>
    <source>
        <strain evidence="3">cv. MN47</strain>
    </source>
</reference>
<name>D7LFI0_ARALL</name>
<evidence type="ECO:0000313" key="3">
    <source>
        <dbReference type="Proteomes" id="UP000008694"/>
    </source>
</evidence>
<accession>D7LFI0</accession>
<dbReference type="EMBL" id="GL348716">
    <property type="protein sequence ID" value="EFH55291.1"/>
    <property type="molecule type" value="Genomic_DNA"/>
</dbReference>
<feature type="compositionally biased region" description="Basic and acidic residues" evidence="1">
    <location>
        <begin position="1"/>
        <end position="10"/>
    </location>
</feature>
<feature type="region of interest" description="Disordered" evidence="1">
    <location>
        <begin position="1"/>
        <end position="79"/>
    </location>
</feature>
<dbReference type="HOGENOM" id="CLU_1752211_0_0_1"/>
<proteinExistence type="predicted"/>
<dbReference type="Gramene" id="Al_scaffold_0004_1004">
    <property type="protein sequence ID" value="Al_scaffold_0004_1004"/>
    <property type="gene ID" value="Al_scaffold_0004_1004"/>
</dbReference>
<dbReference type="AlphaFoldDB" id="D7LFI0"/>
<keyword evidence="3" id="KW-1185">Reference proteome</keyword>